<comment type="caution">
    <text evidence="2">The sequence shown here is derived from an EMBL/GenBank/DDBJ whole genome shotgun (WGS) entry which is preliminary data.</text>
</comment>
<dbReference type="InterPro" id="IPR051678">
    <property type="entry name" value="AGP_Transferase"/>
</dbReference>
<accession>A0ABV6NAF7</accession>
<feature type="domain" description="Aminoglycoside phosphotransferase" evidence="1">
    <location>
        <begin position="16"/>
        <end position="242"/>
    </location>
</feature>
<dbReference type="InterPro" id="IPR002575">
    <property type="entry name" value="Aminoglycoside_PTrfase"/>
</dbReference>
<dbReference type="EMBL" id="JBHLUD010000020">
    <property type="protein sequence ID" value="MFC0548966.1"/>
    <property type="molecule type" value="Genomic_DNA"/>
</dbReference>
<dbReference type="Pfam" id="PF01636">
    <property type="entry name" value="APH"/>
    <property type="match status" value="1"/>
</dbReference>
<evidence type="ECO:0000313" key="3">
    <source>
        <dbReference type="Proteomes" id="UP001589810"/>
    </source>
</evidence>
<sequence length="306" mass="32485">MDFDEIAAALGGEVVDVRVLAGGFSHQTSLLTLTTGPVVVRVGGTDHEIEAAVMAAAARDVPVPAVLKILPTAMVLEYVEGTPLSEVLDGGAELGAEVGRVAAAVGAVTFDRPGFFADATLTVQPQIPWSQQLSEFAETCMAADTRLDAATRKAWTELCAANAPALAAIDGDARLVHADLNPKNILVARDDGRWRVAALLDWEFSFAGCPYADAANMLRFGADYPVDFVDGFTAAFAEHLPAGPDWRHLGRVLDMFALSDLVTRPAGHPVADRAALEIRRWVAQDRTHSFGWSADGVLLAKVPDEG</sequence>
<dbReference type="SUPFAM" id="SSF56112">
    <property type="entry name" value="Protein kinase-like (PK-like)"/>
    <property type="match status" value="1"/>
</dbReference>
<dbReference type="PANTHER" id="PTHR21310">
    <property type="entry name" value="AMINOGLYCOSIDE PHOSPHOTRANSFERASE-RELATED-RELATED"/>
    <property type="match status" value="1"/>
</dbReference>
<dbReference type="Gene3D" id="3.90.1200.10">
    <property type="match status" value="1"/>
</dbReference>
<dbReference type="InterPro" id="IPR011009">
    <property type="entry name" value="Kinase-like_dom_sf"/>
</dbReference>
<evidence type="ECO:0000259" key="1">
    <source>
        <dbReference type="Pfam" id="PF01636"/>
    </source>
</evidence>
<protein>
    <submittedName>
        <fullName evidence="2">Phosphotransferase family protein</fullName>
    </submittedName>
</protein>
<dbReference type="Proteomes" id="UP001589810">
    <property type="component" value="Unassembled WGS sequence"/>
</dbReference>
<gene>
    <name evidence="2" type="ORF">ACFFH7_46170</name>
</gene>
<dbReference type="PANTHER" id="PTHR21310:SF15">
    <property type="entry name" value="AMINOGLYCOSIDE PHOSPHOTRANSFERASE DOMAIN-CONTAINING PROTEIN"/>
    <property type="match status" value="1"/>
</dbReference>
<keyword evidence="3" id="KW-1185">Reference proteome</keyword>
<organism evidence="2 3">
    <name type="scientific">Kutzneria chonburiensis</name>
    <dbReference type="NCBI Taxonomy" id="1483604"/>
    <lineage>
        <taxon>Bacteria</taxon>
        <taxon>Bacillati</taxon>
        <taxon>Actinomycetota</taxon>
        <taxon>Actinomycetes</taxon>
        <taxon>Pseudonocardiales</taxon>
        <taxon>Pseudonocardiaceae</taxon>
        <taxon>Kutzneria</taxon>
    </lineage>
</organism>
<reference evidence="2 3" key="1">
    <citation type="submission" date="2024-09" db="EMBL/GenBank/DDBJ databases">
        <authorList>
            <person name="Sun Q."/>
            <person name="Mori K."/>
        </authorList>
    </citation>
    <scope>NUCLEOTIDE SEQUENCE [LARGE SCALE GENOMIC DNA]</scope>
    <source>
        <strain evidence="2 3">TBRC 1432</strain>
    </source>
</reference>
<name>A0ABV6NAF7_9PSEU</name>
<proteinExistence type="predicted"/>
<dbReference type="RefSeq" id="WP_273940446.1">
    <property type="nucleotide sequence ID" value="NZ_CP097263.1"/>
</dbReference>
<evidence type="ECO:0000313" key="2">
    <source>
        <dbReference type="EMBL" id="MFC0548966.1"/>
    </source>
</evidence>